<dbReference type="AlphaFoldDB" id="S7RF40"/>
<evidence type="ECO:0000259" key="2">
    <source>
        <dbReference type="Pfam" id="PF04774"/>
    </source>
</evidence>
<evidence type="ECO:0000313" key="4">
    <source>
        <dbReference type="Proteomes" id="UP000030669"/>
    </source>
</evidence>
<dbReference type="RefSeq" id="XP_007868713.1">
    <property type="nucleotide sequence ID" value="XM_007870522.1"/>
</dbReference>
<protein>
    <recommendedName>
        <fullName evidence="2">Hyaluronan/mRNA-binding protein domain-containing protein</fullName>
    </recommendedName>
</protein>
<dbReference type="OMA" id="NGMDKHI"/>
<dbReference type="HOGENOM" id="CLU_126710_0_0_1"/>
<accession>S7RF40</accession>
<evidence type="ECO:0000256" key="1">
    <source>
        <dbReference type="SAM" id="MobiDB-lite"/>
    </source>
</evidence>
<keyword evidence="4" id="KW-1185">Reference proteome</keyword>
<proteinExistence type="predicted"/>
<feature type="compositionally biased region" description="Basic and acidic residues" evidence="1">
    <location>
        <begin position="72"/>
        <end position="81"/>
    </location>
</feature>
<dbReference type="Proteomes" id="UP000030669">
    <property type="component" value="Unassembled WGS sequence"/>
</dbReference>
<feature type="domain" description="Hyaluronan/mRNA-binding protein" evidence="2">
    <location>
        <begin position="22"/>
        <end position="68"/>
    </location>
</feature>
<feature type="region of interest" description="Disordered" evidence="1">
    <location>
        <begin position="1"/>
        <end position="40"/>
    </location>
</feature>
<dbReference type="KEGG" id="gtr:GLOTRDRAFT_46949"/>
<reference evidence="3 4" key="1">
    <citation type="journal article" date="2012" name="Science">
        <title>The Paleozoic origin of enzymatic lignin decomposition reconstructed from 31 fungal genomes.</title>
        <authorList>
            <person name="Floudas D."/>
            <person name="Binder M."/>
            <person name="Riley R."/>
            <person name="Barry K."/>
            <person name="Blanchette R.A."/>
            <person name="Henrissat B."/>
            <person name="Martinez A.T."/>
            <person name="Otillar R."/>
            <person name="Spatafora J.W."/>
            <person name="Yadav J.S."/>
            <person name="Aerts A."/>
            <person name="Benoit I."/>
            <person name="Boyd A."/>
            <person name="Carlson A."/>
            <person name="Copeland A."/>
            <person name="Coutinho P.M."/>
            <person name="de Vries R.P."/>
            <person name="Ferreira P."/>
            <person name="Findley K."/>
            <person name="Foster B."/>
            <person name="Gaskell J."/>
            <person name="Glotzer D."/>
            <person name="Gorecki P."/>
            <person name="Heitman J."/>
            <person name="Hesse C."/>
            <person name="Hori C."/>
            <person name="Igarashi K."/>
            <person name="Jurgens J.A."/>
            <person name="Kallen N."/>
            <person name="Kersten P."/>
            <person name="Kohler A."/>
            <person name="Kuees U."/>
            <person name="Kumar T.K.A."/>
            <person name="Kuo A."/>
            <person name="LaButti K."/>
            <person name="Larrondo L.F."/>
            <person name="Lindquist E."/>
            <person name="Ling A."/>
            <person name="Lombard V."/>
            <person name="Lucas S."/>
            <person name="Lundell T."/>
            <person name="Martin R."/>
            <person name="McLaughlin D.J."/>
            <person name="Morgenstern I."/>
            <person name="Morin E."/>
            <person name="Murat C."/>
            <person name="Nagy L.G."/>
            <person name="Nolan M."/>
            <person name="Ohm R.A."/>
            <person name="Patyshakuliyeva A."/>
            <person name="Rokas A."/>
            <person name="Ruiz-Duenas F.J."/>
            <person name="Sabat G."/>
            <person name="Salamov A."/>
            <person name="Samejima M."/>
            <person name="Schmutz J."/>
            <person name="Slot J.C."/>
            <person name="St John F."/>
            <person name="Stenlid J."/>
            <person name="Sun H."/>
            <person name="Sun S."/>
            <person name="Syed K."/>
            <person name="Tsang A."/>
            <person name="Wiebenga A."/>
            <person name="Young D."/>
            <person name="Pisabarro A."/>
            <person name="Eastwood D.C."/>
            <person name="Martin F."/>
            <person name="Cullen D."/>
            <person name="Grigoriev I.V."/>
            <person name="Hibbett D.S."/>
        </authorList>
    </citation>
    <scope>NUCLEOTIDE SEQUENCE [LARGE SCALE GENOMIC DNA]</scope>
    <source>
        <strain evidence="3 4">ATCC 11539</strain>
    </source>
</reference>
<dbReference type="InterPro" id="IPR006861">
    <property type="entry name" value="HABP4_PAIRBP1-bd"/>
</dbReference>
<name>S7RF40_GLOTA</name>
<dbReference type="GeneID" id="19306474"/>
<dbReference type="STRING" id="670483.S7RF40"/>
<feature type="compositionally biased region" description="Acidic residues" evidence="1">
    <location>
        <begin position="56"/>
        <end position="65"/>
    </location>
</feature>
<evidence type="ECO:0000313" key="3">
    <source>
        <dbReference type="EMBL" id="EPQ52845.1"/>
    </source>
</evidence>
<feature type="region of interest" description="Disordered" evidence="1">
    <location>
        <begin position="56"/>
        <end position="94"/>
    </location>
</feature>
<gene>
    <name evidence="3" type="ORF">GLOTRDRAFT_46949</name>
</gene>
<organism evidence="3 4">
    <name type="scientific">Gloeophyllum trabeum (strain ATCC 11539 / FP-39264 / Madison 617)</name>
    <name type="common">Brown rot fungus</name>
    <dbReference type="NCBI Taxonomy" id="670483"/>
    <lineage>
        <taxon>Eukaryota</taxon>
        <taxon>Fungi</taxon>
        <taxon>Dikarya</taxon>
        <taxon>Basidiomycota</taxon>
        <taxon>Agaricomycotina</taxon>
        <taxon>Agaricomycetes</taxon>
        <taxon>Gloeophyllales</taxon>
        <taxon>Gloeophyllaceae</taxon>
        <taxon>Gloeophyllum</taxon>
    </lineage>
</organism>
<dbReference type="eggNOG" id="ENOG502SBV6">
    <property type="taxonomic scope" value="Eukaryota"/>
</dbReference>
<feature type="compositionally biased region" description="Basic and acidic residues" evidence="1">
    <location>
        <begin position="13"/>
        <end position="22"/>
    </location>
</feature>
<sequence length="145" mass="15744">MTRTARANYPRAVSKDRSEAKNGMDNSTKKHGAGPHNWGSLDHELELEAAGIADEERELEEEELEGPTARAVHSDRTRPAIDRSPSSMSEEELAQAREVRKKAAKGQDVDLAAIARSSAAVSTSPPNRTIPISTDADVGRSILWT</sequence>
<dbReference type="Pfam" id="PF04774">
    <property type="entry name" value="HABP4_PAI-RBP1"/>
    <property type="match status" value="1"/>
</dbReference>
<dbReference type="EMBL" id="KB469307">
    <property type="protein sequence ID" value="EPQ52845.1"/>
    <property type="molecule type" value="Genomic_DNA"/>
</dbReference>
<dbReference type="OrthoDB" id="2562681at2759"/>